<proteinExistence type="predicted"/>
<feature type="transmembrane region" description="Helical" evidence="1">
    <location>
        <begin position="245"/>
        <end position="266"/>
    </location>
</feature>
<feature type="domain" description="Acyltransferase 3" evidence="2">
    <location>
        <begin position="5"/>
        <end position="213"/>
    </location>
</feature>
<feature type="transmembrane region" description="Helical" evidence="1">
    <location>
        <begin position="278"/>
        <end position="300"/>
    </location>
</feature>
<evidence type="ECO:0000313" key="4">
    <source>
        <dbReference type="Proteomes" id="UP001210925"/>
    </source>
</evidence>
<organism evidence="3 4">
    <name type="scientific">Boothiomyces macroporosus</name>
    <dbReference type="NCBI Taxonomy" id="261099"/>
    <lineage>
        <taxon>Eukaryota</taxon>
        <taxon>Fungi</taxon>
        <taxon>Fungi incertae sedis</taxon>
        <taxon>Chytridiomycota</taxon>
        <taxon>Chytridiomycota incertae sedis</taxon>
        <taxon>Chytridiomycetes</taxon>
        <taxon>Rhizophydiales</taxon>
        <taxon>Terramycetaceae</taxon>
        <taxon>Boothiomyces</taxon>
    </lineage>
</organism>
<evidence type="ECO:0000256" key="1">
    <source>
        <dbReference type="SAM" id="Phobius"/>
    </source>
</evidence>
<dbReference type="InterPro" id="IPR002656">
    <property type="entry name" value="Acyl_transf_3_dom"/>
</dbReference>
<feature type="transmembrane region" description="Helical" evidence="1">
    <location>
        <begin position="312"/>
        <end position="332"/>
    </location>
</feature>
<feature type="transmembrane region" description="Helical" evidence="1">
    <location>
        <begin position="52"/>
        <end position="70"/>
    </location>
</feature>
<dbReference type="GO" id="GO:0016747">
    <property type="term" value="F:acyltransferase activity, transferring groups other than amino-acyl groups"/>
    <property type="evidence" value="ECO:0007669"/>
    <property type="project" value="InterPro"/>
</dbReference>
<feature type="transmembrane region" description="Helical" evidence="1">
    <location>
        <begin position="141"/>
        <end position="163"/>
    </location>
</feature>
<evidence type="ECO:0000259" key="2">
    <source>
        <dbReference type="Pfam" id="PF01757"/>
    </source>
</evidence>
<feature type="transmembrane region" description="Helical" evidence="1">
    <location>
        <begin position="184"/>
        <end position="201"/>
    </location>
</feature>
<accession>A0AAD5UD74</accession>
<reference evidence="3" key="1">
    <citation type="submission" date="2020-05" db="EMBL/GenBank/DDBJ databases">
        <title>Phylogenomic resolution of chytrid fungi.</title>
        <authorList>
            <person name="Stajich J.E."/>
            <person name="Amses K."/>
            <person name="Simmons R."/>
            <person name="Seto K."/>
            <person name="Myers J."/>
            <person name="Bonds A."/>
            <person name="Quandt C.A."/>
            <person name="Barry K."/>
            <person name="Liu P."/>
            <person name="Grigoriev I."/>
            <person name="Longcore J.E."/>
            <person name="James T.Y."/>
        </authorList>
    </citation>
    <scope>NUCLEOTIDE SEQUENCE</scope>
    <source>
        <strain evidence="3">PLAUS21</strain>
    </source>
</reference>
<dbReference type="InterPro" id="IPR050879">
    <property type="entry name" value="Acyltransferase_3"/>
</dbReference>
<keyword evidence="1" id="KW-1133">Transmembrane helix</keyword>
<keyword evidence="1" id="KW-0812">Transmembrane</keyword>
<keyword evidence="1" id="KW-0472">Membrane</keyword>
<protein>
    <recommendedName>
        <fullName evidence="2">Acyltransferase 3 domain-containing protein</fullName>
    </recommendedName>
</protein>
<dbReference type="Pfam" id="PF01757">
    <property type="entry name" value="Acyl_transf_3"/>
    <property type="match status" value="1"/>
</dbReference>
<name>A0AAD5UD74_9FUNG</name>
<sequence>MGKLIYLEAIRGLAALIVALHHFDLALTEKNNYLYQLKNEYPILKFLTDGNLAVTTFFILSGRVLTLSFLKRELSLQSFENLSSGVFKRSFRLVLPVLAVLFISQLLGYFHLHDSVRVANGIAGTTGWYQPPTEFQSFKEFVVFFINIFTNTFYVPNNGYFPFEIRMLITELSVQGHIKKMQPSYFWAFRVLLFVFFYISYQQCYVGGETWGYLFYKYSRDLYQTSSGSINNPGDLWYQPQDPRIFMAACMIMLVELTPTMQTILNTMIFDFLGKISFGLYLAHGVVLSAVVSKVFVALVSSGRSIEFAQTVSFFVFWAVSITCGWLIFKYIDMPSVRLSKRLRALFIRRVPAPLEQIVVPTNLPE</sequence>
<keyword evidence="4" id="KW-1185">Reference proteome</keyword>
<feature type="transmembrane region" description="Helical" evidence="1">
    <location>
        <begin position="91"/>
        <end position="112"/>
    </location>
</feature>
<dbReference type="AlphaFoldDB" id="A0AAD5UD74"/>
<evidence type="ECO:0000313" key="3">
    <source>
        <dbReference type="EMBL" id="KAJ3251545.1"/>
    </source>
</evidence>
<dbReference type="Proteomes" id="UP001210925">
    <property type="component" value="Unassembled WGS sequence"/>
</dbReference>
<comment type="caution">
    <text evidence="3">The sequence shown here is derived from an EMBL/GenBank/DDBJ whole genome shotgun (WGS) entry which is preliminary data.</text>
</comment>
<dbReference type="PANTHER" id="PTHR23028:SF134">
    <property type="entry name" value="PUTATIVE (AFU_ORTHOLOGUE AFUA_4G08520)-RELATED"/>
    <property type="match status" value="1"/>
</dbReference>
<dbReference type="PANTHER" id="PTHR23028">
    <property type="entry name" value="ACETYLTRANSFERASE"/>
    <property type="match status" value="1"/>
</dbReference>
<dbReference type="EMBL" id="JADGKB010000178">
    <property type="protein sequence ID" value="KAJ3251545.1"/>
    <property type="molecule type" value="Genomic_DNA"/>
</dbReference>
<gene>
    <name evidence="3" type="ORF">HK103_002261</name>
</gene>